<reference evidence="1" key="1">
    <citation type="submission" date="2023-08" db="EMBL/GenBank/DDBJ databases">
        <title>Pelteobagrus vachellii genome.</title>
        <authorList>
            <person name="Liu H."/>
        </authorList>
    </citation>
    <scope>NUCLEOTIDE SEQUENCE</scope>
    <source>
        <strain evidence="1">PRFRI_2022a</strain>
        <tissue evidence="1">Muscle</tissue>
    </source>
</reference>
<name>A0AA88IVG5_TACVA</name>
<dbReference type="Proteomes" id="UP001187315">
    <property type="component" value="Unassembled WGS sequence"/>
</dbReference>
<protein>
    <submittedName>
        <fullName evidence="1">Uncharacterized protein</fullName>
    </submittedName>
</protein>
<sequence length="81" mass="9633">MRREQEAHTNKEEARVFDLKGNALCSERHSSILHVISYKKKKIGIRLRSEYEHQREITLPCVRCPIFQCNLDARARFFQDS</sequence>
<comment type="caution">
    <text evidence="1">The sequence shown here is derived from an EMBL/GenBank/DDBJ whole genome shotgun (WGS) entry which is preliminary data.</text>
</comment>
<evidence type="ECO:0000313" key="1">
    <source>
        <dbReference type="EMBL" id="KAK2816498.1"/>
    </source>
</evidence>
<organism evidence="1 2">
    <name type="scientific">Tachysurus vachellii</name>
    <name type="common">Darkbarbel catfish</name>
    <name type="synonym">Pelteobagrus vachellii</name>
    <dbReference type="NCBI Taxonomy" id="175792"/>
    <lineage>
        <taxon>Eukaryota</taxon>
        <taxon>Metazoa</taxon>
        <taxon>Chordata</taxon>
        <taxon>Craniata</taxon>
        <taxon>Vertebrata</taxon>
        <taxon>Euteleostomi</taxon>
        <taxon>Actinopterygii</taxon>
        <taxon>Neopterygii</taxon>
        <taxon>Teleostei</taxon>
        <taxon>Ostariophysi</taxon>
        <taxon>Siluriformes</taxon>
        <taxon>Bagridae</taxon>
        <taxon>Tachysurus</taxon>
    </lineage>
</organism>
<keyword evidence="2" id="KW-1185">Reference proteome</keyword>
<evidence type="ECO:0000313" key="2">
    <source>
        <dbReference type="Proteomes" id="UP001187315"/>
    </source>
</evidence>
<proteinExistence type="predicted"/>
<dbReference type="AlphaFoldDB" id="A0AA88IVG5"/>
<dbReference type="EMBL" id="JAVHJS010000025">
    <property type="protein sequence ID" value="KAK2816498.1"/>
    <property type="molecule type" value="Genomic_DNA"/>
</dbReference>
<gene>
    <name evidence="1" type="ORF">Q7C36_022769</name>
</gene>
<accession>A0AA88IVG5</accession>